<dbReference type="InterPro" id="IPR038705">
    <property type="entry name" value="YabP_sf"/>
</dbReference>
<name>A0A1M6M767_PARC5</name>
<accession>A0A1M6M767</accession>
<dbReference type="Proteomes" id="UP000184465">
    <property type="component" value="Unassembled WGS sequence"/>
</dbReference>
<dbReference type="STRING" id="1121301.SAMN02745912_01100"/>
<organism evidence="1 2">
    <name type="scientific">Paramaledivibacter caminithermalis (strain DSM 15212 / CIP 107654 / DViRD3)</name>
    <name type="common">Clostridium caminithermale</name>
    <dbReference type="NCBI Taxonomy" id="1121301"/>
    <lineage>
        <taxon>Bacteria</taxon>
        <taxon>Bacillati</taxon>
        <taxon>Bacillota</taxon>
        <taxon>Clostridia</taxon>
        <taxon>Peptostreptococcales</taxon>
        <taxon>Caminicellaceae</taxon>
        <taxon>Paramaledivibacter</taxon>
    </lineage>
</organism>
<dbReference type="InterPro" id="IPR022476">
    <property type="entry name" value="Spore_YabP/YqfC"/>
</dbReference>
<dbReference type="NCBIfam" id="TIGR02856">
    <property type="entry name" value="spore_yqfC"/>
    <property type="match status" value="1"/>
</dbReference>
<keyword evidence="2" id="KW-1185">Reference proteome</keyword>
<dbReference type="Pfam" id="PF07873">
    <property type="entry name" value="YabP"/>
    <property type="match status" value="1"/>
</dbReference>
<dbReference type="Gene3D" id="2.60.40.2000">
    <property type="match status" value="1"/>
</dbReference>
<evidence type="ECO:0000313" key="1">
    <source>
        <dbReference type="EMBL" id="SHJ79309.1"/>
    </source>
</evidence>
<dbReference type="AlphaFoldDB" id="A0A1M6M767"/>
<evidence type="ECO:0000313" key="2">
    <source>
        <dbReference type="Proteomes" id="UP000184465"/>
    </source>
</evidence>
<gene>
    <name evidence="1" type="ORF">SAMN02745912_01100</name>
</gene>
<dbReference type="RefSeq" id="WP_073147766.1">
    <property type="nucleotide sequence ID" value="NZ_FRAG01000009.1"/>
</dbReference>
<sequence>MNEEKITKIKSNISNILEIPKEILLDLPKITFIGNLQVSIENHKGIIEYSSENIRVKIKDGFIKISGIDLAIKTIITEEIIISGKIASIDYYI</sequence>
<dbReference type="InterPro" id="IPR022477">
    <property type="entry name" value="Spore_YqfC"/>
</dbReference>
<dbReference type="EMBL" id="FRAG01000009">
    <property type="protein sequence ID" value="SHJ79309.1"/>
    <property type="molecule type" value="Genomic_DNA"/>
</dbReference>
<reference evidence="1 2" key="1">
    <citation type="submission" date="2016-11" db="EMBL/GenBank/DDBJ databases">
        <authorList>
            <person name="Jaros S."/>
            <person name="Januszkiewicz K."/>
            <person name="Wedrychowicz H."/>
        </authorList>
    </citation>
    <scope>NUCLEOTIDE SEQUENCE [LARGE SCALE GENOMIC DNA]</scope>
    <source>
        <strain evidence="1 2">DSM 15212</strain>
    </source>
</reference>
<proteinExistence type="predicted"/>
<protein>
    <submittedName>
        <fullName evidence="1">Sporulation protein YqfC</fullName>
    </submittedName>
</protein>
<dbReference type="OrthoDB" id="2989236at2"/>